<protein>
    <submittedName>
        <fullName evidence="2">Uncharacterized protein</fullName>
    </submittedName>
</protein>
<gene>
    <name evidence="2" type="ORF">SDC9_120289</name>
</gene>
<dbReference type="EMBL" id="VSSQ01025274">
    <property type="protein sequence ID" value="MPM73309.1"/>
    <property type="molecule type" value="Genomic_DNA"/>
</dbReference>
<sequence length="262" mass="28883">MHHRQQGAEGDEEEKYLLQLLLLDLQTPLLHEDRRKLDPHHQDVGRDADRHLEHHRIGISIGRRQDVPEIPPAAEVEQHADAGQGVAEQRGEQRRTHHRVILAAVEDVDQHGHREAATGEGRADDHVEDDPDAPRVAVVEVGDRPQPENETDEEHGEHGGDQQAADHHRQVEQLAADRGGGMMGAHDCPPFSLSSSGTTLRLATQVRPASTAIGIIRPPYSVCWMVSEVAAEDFGGRSGMPAFWKFTADSLSTCVPPYSFSP</sequence>
<evidence type="ECO:0000256" key="1">
    <source>
        <dbReference type="SAM" id="MobiDB-lite"/>
    </source>
</evidence>
<feature type="region of interest" description="Disordered" evidence="1">
    <location>
        <begin position="106"/>
        <end position="171"/>
    </location>
</feature>
<feature type="compositionally biased region" description="Basic and acidic residues" evidence="1">
    <location>
        <begin position="155"/>
        <end position="171"/>
    </location>
</feature>
<name>A0A645C6N2_9ZZZZ</name>
<evidence type="ECO:0000313" key="2">
    <source>
        <dbReference type="EMBL" id="MPM73309.1"/>
    </source>
</evidence>
<proteinExistence type="predicted"/>
<feature type="compositionally biased region" description="Basic and acidic residues" evidence="1">
    <location>
        <begin position="108"/>
        <end position="125"/>
    </location>
</feature>
<accession>A0A645C6N2</accession>
<reference evidence="2" key="1">
    <citation type="submission" date="2019-08" db="EMBL/GenBank/DDBJ databases">
        <authorList>
            <person name="Kucharzyk K."/>
            <person name="Murdoch R.W."/>
            <person name="Higgins S."/>
            <person name="Loffler F."/>
        </authorList>
    </citation>
    <scope>NUCLEOTIDE SEQUENCE</scope>
</reference>
<feature type="region of interest" description="Disordered" evidence="1">
    <location>
        <begin position="77"/>
        <end position="96"/>
    </location>
</feature>
<organism evidence="2">
    <name type="scientific">bioreactor metagenome</name>
    <dbReference type="NCBI Taxonomy" id="1076179"/>
    <lineage>
        <taxon>unclassified sequences</taxon>
        <taxon>metagenomes</taxon>
        <taxon>ecological metagenomes</taxon>
    </lineage>
</organism>
<comment type="caution">
    <text evidence="2">The sequence shown here is derived from an EMBL/GenBank/DDBJ whole genome shotgun (WGS) entry which is preliminary data.</text>
</comment>
<dbReference type="AlphaFoldDB" id="A0A645C6N2"/>